<dbReference type="InterPro" id="IPR036108">
    <property type="entry name" value="4pyrrol_syn_uPrphyn_synt_sf"/>
</dbReference>
<dbReference type="InterPro" id="IPR003754">
    <property type="entry name" value="4pyrrol_synth_uPrphyn_synth"/>
</dbReference>
<reference evidence="3 4" key="1">
    <citation type="submission" date="2016-10" db="EMBL/GenBank/DDBJ databases">
        <title>Draft Genome sequence of Roseomonas sp. strain M3.</title>
        <authorList>
            <person name="Subhash Y."/>
            <person name="Lee S."/>
        </authorList>
    </citation>
    <scope>NUCLEOTIDE SEQUENCE [LARGE SCALE GENOMIC DNA]</scope>
    <source>
        <strain evidence="3 4">M3</strain>
    </source>
</reference>
<dbReference type="Pfam" id="PF02602">
    <property type="entry name" value="HEM4"/>
    <property type="match status" value="1"/>
</dbReference>
<dbReference type="Gene3D" id="3.40.50.10090">
    <property type="match status" value="2"/>
</dbReference>
<dbReference type="AlphaFoldDB" id="A0A1V2GUH3"/>
<evidence type="ECO:0000313" key="4">
    <source>
        <dbReference type="Proteomes" id="UP000188879"/>
    </source>
</evidence>
<dbReference type="GO" id="GO:0033014">
    <property type="term" value="P:tetrapyrrole biosynthetic process"/>
    <property type="evidence" value="ECO:0007669"/>
    <property type="project" value="InterPro"/>
</dbReference>
<sequence>MREKPGILVTRPEPGHAETAAAVAALGWQPLPAPALVLSSILPEGWRAPPCQALLLPSRASARALAGRLDPALPVLAVGRGTAAEARACGFLSVIEAEGDAVSLAALAAERLDPGRGALLLAAGRGYSLPLAAALRARGFAVARRAVYAATPAATLPPQTILALQAGIVRAALFLSPRSAQVTQALLRRAALGETVRGMVAFALSSRIAGRLADMPWQEIRATREPDPAALLALLGPAPHQASGQPGPLTGEEGQTRR</sequence>
<dbReference type="EMBL" id="MLCO01000355">
    <property type="protein sequence ID" value="ONG45322.1"/>
    <property type="molecule type" value="Genomic_DNA"/>
</dbReference>
<accession>A0A1V2GUH3</accession>
<evidence type="ECO:0000259" key="2">
    <source>
        <dbReference type="Pfam" id="PF02602"/>
    </source>
</evidence>
<evidence type="ECO:0000256" key="1">
    <source>
        <dbReference type="SAM" id="MobiDB-lite"/>
    </source>
</evidence>
<dbReference type="Proteomes" id="UP000188879">
    <property type="component" value="Unassembled WGS sequence"/>
</dbReference>
<evidence type="ECO:0000313" key="3">
    <source>
        <dbReference type="EMBL" id="ONG45322.1"/>
    </source>
</evidence>
<keyword evidence="4" id="KW-1185">Reference proteome</keyword>
<protein>
    <recommendedName>
        <fullName evidence="2">Tetrapyrrole biosynthesis uroporphyrinogen III synthase domain-containing protein</fullName>
    </recommendedName>
</protein>
<feature type="domain" description="Tetrapyrrole biosynthesis uroporphyrinogen III synthase" evidence="2">
    <location>
        <begin position="18"/>
        <end position="232"/>
    </location>
</feature>
<dbReference type="SUPFAM" id="SSF69618">
    <property type="entry name" value="HemD-like"/>
    <property type="match status" value="1"/>
</dbReference>
<dbReference type="GO" id="GO:0004852">
    <property type="term" value="F:uroporphyrinogen-III synthase activity"/>
    <property type="evidence" value="ECO:0007669"/>
    <property type="project" value="InterPro"/>
</dbReference>
<gene>
    <name evidence="3" type="ORF">BKE38_26605</name>
</gene>
<proteinExistence type="predicted"/>
<feature type="region of interest" description="Disordered" evidence="1">
    <location>
        <begin position="234"/>
        <end position="258"/>
    </location>
</feature>
<comment type="caution">
    <text evidence="3">The sequence shown here is derived from an EMBL/GenBank/DDBJ whole genome shotgun (WGS) entry which is preliminary data.</text>
</comment>
<name>A0A1V2GUH3_9PROT</name>
<dbReference type="RefSeq" id="WP_076960285.1">
    <property type="nucleotide sequence ID" value="NZ_MLCO01000355.1"/>
</dbReference>
<organism evidence="3 4">
    <name type="scientific">Teichococcus deserti</name>
    <dbReference type="NCBI Taxonomy" id="1817963"/>
    <lineage>
        <taxon>Bacteria</taxon>
        <taxon>Pseudomonadati</taxon>
        <taxon>Pseudomonadota</taxon>
        <taxon>Alphaproteobacteria</taxon>
        <taxon>Acetobacterales</taxon>
        <taxon>Roseomonadaceae</taxon>
        <taxon>Roseomonas</taxon>
    </lineage>
</organism>